<sequence length="102" mass="11782">MSEETFTIKYKLDEETFNDLTTFYIYDNNQRPFTESIGIDSISCGFHSIYLYVVDDDNKTSSHQPLTFFVIPNSLKDNKHKNILSIPKTIYALTLTISKSSK</sequence>
<gene>
    <name evidence="1" type="ORF">TVAG_551540</name>
</gene>
<dbReference type="VEuPathDB" id="TrichDB:TVAGG3_0738700"/>
<reference evidence="1" key="1">
    <citation type="submission" date="2006-10" db="EMBL/GenBank/DDBJ databases">
        <authorList>
            <person name="Amadeo P."/>
            <person name="Zhao Q."/>
            <person name="Wortman J."/>
            <person name="Fraser-Liggett C."/>
            <person name="Carlton J."/>
        </authorList>
    </citation>
    <scope>NUCLEOTIDE SEQUENCE</scope>
    <source>
        <strain evidence="1">G3</strain>
    </source>
</reference>
<evidence type="ECO:0000313" key="1">
    <source>
        <dbReference type="EMBL" id="EAX72577.1"/>
    </source>
</evidence>
<dbReference type="VEuPathDB" id="TrichDB:TVAG_551540"/>
<dbReference type="EMBL" id="DS131764">
    <property type="protein sequence ID" value="EAX72577.1"/>
    <property type="molecule type" value="Genomic_DNA"/>
</dbReference>
<name>A2HDE0_TRIV3</name>
<accession>A2HDE0</accession>
<dbReference type="InParanoid" id="A2HDE0"/>
<proteinExistence type="predicted"/>
<evidence type="ECO:0008006" key="3">
    <source>
        <dbReference type="Google" id="ProtNLM"/>
    </source>
</evidence>
<dbReference type="Proteomes" id="UP000001542">
    <property type="component" value="Unassembled WGS sequence"/>
</dbReference>
<evidence type="ECO:0000313" key="2">
    <source>
        <dbReference type="Proteomes" id="UP000001542"/>
    </source>
</evidence>
<keyword evidence="2" id="KW-1185">Reference proteome</keyword>
<reference evidence="1" key="2">
    <citation type="journal article" date="2007" name="Science">
        <title>Draft genome sequence of the sexually transmitted pathogen Trichomonas vaginalis.</title>
        <authorList>
            <person name="Carlton J.M."/>
            <person name="Hirt R.P."/>
            <person name="Silva J.C."/>
            <person name="Delcher A.L."/>
            <person name="Schatz M."/>
            <person name="Zhao Q."/>
            <person name="Wortman J.R."/>
            <person name="Bidwell S.L."/>
            <person name="Alsmark U.C.M."/>
            <person name="Besteiro S."/>
            <person name="Sicheritz-Ponten T."/>
            <person name="Noel C.J."/>
            <person name="Dacks J.B."/>
            <person name="Foster P.G."/>
            <person name="Simillion C."/>
            <person name="Van de Peer Y."/>
            <person name="Miranda-Saavedra D."/>
            <person name="Barton G.J."/>
            <person name="Westrop G.D."/>
            <person name="Mueller S."/>
            <person name="Dessi D."/>
            <person name="Fiori P.L."/>
            <person name="Ren Q."/>
            <person name="Paulsen I."/>
            <person name="Zhang H."/>
            <person name="Bastida-Corcuera F.D."/>
            <person name="Simoes-Barbosa A."/>
            <person name="Brown M.T."/>
            <person name="Hayes R.D."/>
            <person name="Mukherjee M."/>
            <person name="Okumura C.Y."/>
            <person name="Schneider R."/>
            <person name="Smith A.J."/>
            <person name="Vanacova S."/>
            <person name="Villalvazo M."/>
            <person name="Haas B.J."/>
            <person name="Pertea M."/>
            <person name="Feldblyum T.V."/>
            <person name="Utterback T.R."/>
            <person name="Shu C.L."/>
            <person name="Osoegawa K."/>
            <person name="de Jong P.J."/>
            <person name="Hrdy I."/>
            <person name="Horvathova L."/>
            <person name="Zubacova Z."/>
            <person name="Dolezal P."/>
            <person name="Malik S.B."/>
            <person name="Logsdon J.M. Jr."/>
            <person name="Henze K."/>
            <person name="Gupta A."/>
            <person name="Wang C.C."/>
            <person name="Dunne R.L."/>
            <person name="Upcroft J.A."/>
            <person name="Upcroft P."/>
            <person name="White O."/>
            <person name="Salzberg S.L."/>
            <person name="Tang P."/>
            <person name="Chiu C.-H."/>
            <person name="Lee Y.-S."/>
            <person name="Embley T.M."/>
            <person name="Coombs G.H."/>
            <person name="Mottram J.C."/>
            <person name="Tachezy J."/>
            <person name="Fraser-Liggett C.M."/>
            <person name="Johnson P.J."/>
        </authorList>
    </citation>
    <scope>NUCLEOTIDE SEQUENCE [LARGE SCALE GENOMIC DNA]</scope>
    <source>
        <strain evidence="1">G3</strain>
    </source>
</reference>
<protein>
    <recommendedName>
        <fullName evidence="3">Bap-like</fullName>
    </recommendedName>
</protein>
<organism evidence="1 2">
    <name type="scientific">Trichomonas vaginalis (strain ATCC PRA-98 / G3)</name>
    <dbReference type="NCBI Taxonomy" id="412133"/>
    <lineage>
        <taxon>Eukaryota</taxon>
        <taxon>Metamonada</taxon>
        <taxon>Parabasalia</taxon>
        <taxon>Trichomonadida</taxon>
        <taxon>Trichomonadidae</taxon>
        <taxon>Trichomonas</taxon>
    </lineage>
</organism>
<dbReference type="AlphaFoldDB" id="A2HDE0"/>